<comment type="caution">
    <text evidence="17">The sequence shown here is derived from an EMBL/GenBank/DDBJ whole genome shotgun (WGS) entry which is preliminary data.</text>
</comment>
<name>A0A2H5PLS8_CITUN</name>
<dbReference type="Proteomes" id="UP000236630">
    <property type="component" value="Unassembled WGS sequence"/>
</dbReference>
<keyword evidence="12" id="KW-0862">Zinc</keyword>
<feature type="region of interest" description="Disordered" evidence="14">
    <location>
        <begin position="1"/>
        <end position="20"/>
    </location>
</feature>
<dbReference type="FunFam" id="3.30.40.10:FF:000230">
    <property type="entry name" value="RBR-type E3 ubiquitin transferase"/>
    <property type="match status" value="1"/>
</dbReference>
<evidence type="ECO:0000256" key="4">
    <source>
        <dbReference type="ARBA" id="ARBA00004906"/>
    </source>
</evidence>
<evidence type="ECO:0000256" key="6">
    <source>
        <dbReference type="ARBA" id="ARBA00012251"/>
    </source>
</evidence>
<evidence type="ECO:0000256" key="8">
    <source>
        <dbReference type="ARBA" id="ARBA00022723"/>
    </source>
</evidence>
<comment type="cofactor">
    <cofactor evidence="2">
        <name>Zn(2+)</name>
        <dbReference type="ChEBI" id="CHEBI:29105"/>
    </cofactor>
</comment>
<evidence type="ECO:0000313" key="17">
    <source>
        <dbReference type="EMBL" id="GAY53313.1"/>
    </source>
</evidence>
<keyword evidence="11" id="KW-0833">Ubl conjugation pathway</keyword>
<dbReference type="GO" id="GO:0008270">
    <property type="term" value="F:zinc ion binding"/>
    <property type="evidence" value="ECO:0007669"/>
    <property type="project" value="UniProtKB-KW"/>
</dbReference>
<dbReference type="GO" id="GO:0016567">
    <property type="term" value="P:protein ubiquitination"/>
    <property type="evidence" value="ECO:0007669"/>
    <property type="project" value="UniProtKB-UniPathway"/>
</dbReference>
<dbReference type="SMART" id="SM00647">
    <property type="entry name" value="IBR"/>
    <property type="match status" value="2"/>
</dbReference>
<sequence>MGSSLQRPTENRGRQEEEGNGSSFTCEICIEPMAANKKFKNKNLCTHPFCQECIAKYIQVKVQDNNTAKIECPGLNCKKNLDPFSCKPMIPSSLFSKWCDLLCEDYVRGYERSYCPNRNCMALVVNECERKGRMKKAQCPNCKHWFCFQCKLKWHGGYHCEESGNLRDRNDIAFGQLVERMKWARCPGCGHCVQRKNGCHMQDSVLYIQVKVQDDNTAKIECPGLDCKHNLDPFACEPVIPASLFSKWCDVLCEDYVLGFERSYCPNTNCMAMVVNECERSGKVKKTQCPNCKQWFCFQCKLKWHAGYRCEESRNLRDQNDIVFGQLVERMKWARCPACGHCVERKDGCSVVMCRLCLKMEKGQECLIGLQDIESTKRVFAKVTWSARLPRIKAKLLIFTNRFREAFMRFLLVG</sequence>
<dbReference type="InterPro" id="IPR001841">
    <property type="entry name" value="Znf_RING"/>
</dbReference>
<dbReference type="InterPro" id="IPR013087">
    <property type="entry name" value="Znf_C2H2_type"/>
</dbReference>
<keyword evidence="9" id="KW-0677">Repeat</keyword>
<dbReference type="PROSITE" id="PS51873">
    <property type="entry name" value="TRIAD"/>
    <property type="match status" value="1"/>
</dbReference>
<evidence type="ECO:0000256" key="3">
    <source>
        <dbReference type="ARBA" id="ARBA00003976"/>
    </source>
</evidence>
<evidence type="ECO:0000256" key="1">
    <source>
        <dbReference type="ARBA" id="ARBA00001798"/>
    </source>
</evidence>
<evidence type="ECO:0000256" key="11">
    <source>
        <dbReference type="ARBA" id="ARBA00022786"/>
    </source>
</evidence>
<dbReference type="EC" id="2.3.2.31" evidence="6"/>
<evidence type="ECO:0000256" key="9">
    <source>
        <dbReference type="ARBA" id="ARBA00022737"/>
    </source>
</evidence>
<evidence type="ECO:0000256" key="13">
    <source>
        <dbReference type="PROSITE-ProRule" id="PRU00175"/>
    </source>
</evidence>
<evidence type="ECO:0000259" key="15">
    <source>
        <dbReference type="PROSITE" id="PS50089"/>
    </source>
</evidence>
<evidence type="ECO:0000256" key="5">
    <source>
        <dbReference type="ARBA" id="ARBA00005884"/>
    </source>
</evidence>
<evidence type="ECO:0000256" key="14">
    <source>
        <dbReference type="SAM" id="MobiDB-lite"/>
    </source>
</evidence>
<evidence type="ECO:0000256" key="7">
    <source>
        <dbReference type="ARBA" id="ARBA00022679"/>
    </source>
</evidence>
<feature type="domain" description="RING-type" evidence="15">
    <location>
        <begin position="26"/>
        <end position="73"/>
    </location>
</feature>
<evidence type="ECO:0000259" key="16">
    <source>
        <dbReference type="PROSITE" id="PS51873"/>
    </source>
</evidence>
<keyword evidence="10 13" id="KW-0863">Zinc-finger</keyword>
<dbReference type="Gene3D" id="3.30.40.10">
    <property type="entry name" value="Zinc/RING finger domain, C3HC4 (zinc finger)"/>
    <property type="match status" value="2"/>
</dbReference>
<dbReference type="GO" id="GO:0061630">
    <property type="term" value="F:ubiquitin protein ligase activity"/>
    <property type="evidence" value="ECO:0007669"/>
    <property type="project" value="UniProtKB-EC"/>
</dbReference>
<dbReference type="PROSITE" id="PS50089">
    <property type="entry name" value="ZF_RING_2"/>
    <property type="match status" value="1"/>
</dbReference>
<organism evidence="17 18">
    <name type="scientific">Citrus unshiu</name>
    <name type="common">Satsuma mandarin</name>
    <name type="synonym">Citrus nobilis var. unshiu</name>
    <dbReference type="NCBI Taxonomy" id="55188"/>
    <lineage>
        <taxon>Eukaryota</taxon>
        <taxon>Viridiplantae</taxon>
        <taxon>Streptophyta</taxon>
        <taxon>Embryophyta</taxon>
        <taxon>Tracheophyta</taxon>
        <taxon>Spermatophyta</taxon>
        <taxon>Magnoliopsida</taxon>
        <taxon>eudicotyledons</taxon>
        <taxon>Gunneridae</taxon>
        <taxon>Pentapetalae</taxon>
        <taxon>rosids</taxon>
        <taxon>malvids</taxon>
        <taxon>Sapindales</taxon>
        <taxon>Rutaceae</taxon>
        <taxon>Aurantioideae</taxon>
        <taxon>Citrus</taxon>
    </lineage>
</organism>
<dbReference type="PROSITE" id="PS00518">
    <property type="entry name" value="ZF_RING_1"/>
    <property type="match status" value="1"/>
</dbReference>
<dbReference type="AlphaFoldDB" id="A0A2H5PLS8"/>
<protein>
    <recommendedName>
        <fullName evidence="6">RBR-type E3 ubiquitin transferase</fullName>
        <ecNumber evidence="6">2.3.2.31</ecNumber>
    </recommendedName>
</protein>
<comment type="pathway">
    <text evidence="4">Protein modification; protein ubiquitination.</text>
</comment>
<feature type="domain" description="RING-type" evidence="16">
    <location>
        <begin position="22"/>
        <end position="319"/>
    </location>
</feature>
<dbReference type="InterPro" id="IPR044066">
    <property type="entry name" value="TRIAD_supradom"/>
</dbReference>
<dbReference type="InterPro" id="IPR031127">
    <property type="entry name" value="E3_UB_ligase_RBR"/>
</dbReference>
<gene>
    <name evidence="17" type="ORF">CUMW_148340</name>
</gene>
<dbReference type="EMBL" id="BDQV01000090">
    <property type="protein sequence ID" value="GAY53313.1"/>
    <property type="molecule type" value="Genomic_DNA"/>
</dbReference>
<dbReference type="Pfam" id="PF01485">
    <property type="entry name" value="IBR"/>
    <property type="match status" value="2"/>
</dbReference>
<evidence type="ECO:0000256" key="2">
    <source>
        <dbReference type="ARBA" id="ARBA00001947"/>
    </source>
</evidence>
<comment type="catalytic activity">
    <reaction evidence="1">
        <text>[E2 ubiquitin-conjugating enzyme]-S-ubiquitinyl-L-cysteine + [acceptor protein]-L-lysine = [E2 ubiquitin-conjugating enzyme]-L-cysteine + [acceptor protein]-N(6)-ubiquitinyl-L-lysine.</text>
        <dbReference type="EC" id="2.3.2.31"/>
    </reaction>
</comment>
<evidence type="ECO:0000256" key="10">
    <source>
        <dbReference type="ARBA" id="ARBA00022771"/>
    </source>
</evidence>
<dbReference type="InterPro" id="IPR017907">
    <property type="entry name" value="Znf_RING_CS"/>
</dbReference>
<dbReference type="STRING" id="55188.A0A2H5PLS8"/>
<dbReference type="InterPro" id="IPR002867">
    <property type="entry name" value="IBR_dom"/>
</dbReference>
<accession>A0A2H5PLS8</accession>
<reference evidence="17 18" key="1">
    <citation type="journal article" date="2017" name="Front. Genet.">
        <title>Draft sequencing of the heterozygous diploid genome of Satsuma (Citrus unshiu Marc.) using a hybrid assembly approach.</title>
        <authorList>
            <person name="Shimizu T."/>
            <person name="Tanizawa Y."/>
            <person name="Mochizuki T."/>
            <person name="Nagasaki H."/>
            <person name="Yoshioka T."/>
            <person name="Toyoda A."/>
            <person name="Fujiyama A."/>
            <person name="Kaminuma E."/>
            <person name="Nakamura Y."/>
        </authorList>
    </citation>
    <scope>NUCLEOTIDE SEQUENCE [LARGE SCALE GENOMIC DNA]</scope>
    <source>
        <strain evidence="18">cv. Miyagawa wase</strain>
    </source>
</reference>
<dbReference type="PROSITE" id="PS00028">
    <property type="entry name" value="ZINC_FINGER_C2H2_1"/>
    <property type="match status" value="1"/>
</dbReference>
<dbReference type="InterPro" id="IPR013083">
    <property type="entry name" value="Znf_RING/FYVE/PHD"/>
</dbReference>
<comment type="function">
    <text evidence="3">Might act as an E3 ubiquitin-protein ligase, or as part of E3 complex, which accepts ubiquitin from specific E2 ubiquitin-conjugating enzymes and then transfers it to substrates.</text>
</comment>
<comment type="similarity">
    <text evidence="5">Belongs to the RBR family. Ariadne subfamily.</text>
</comment>
<keyword evidence="8" id="KW-0479">Metal-binding</keyword>
<evidence type="ECO:0000256" key="12">
    <source>
        <dbReference type="ARBA" id="ARBA00022833"/>
    </source>
</evidence>
<proteinExistence type="inferred from homology"/>
<keyword evidence="7" id="KW-0808">Transferase</keyword>
<dbReference type="UniPathway" id="UPA00143"/>
<keyword evidence="18" id="KW-1185">Reference proteome</keyword>
<dbReference type="SUPFAM" id="SSF57850">
    <property type="entry name" value="RING/U-box"/>
    <property type="match status" value="3"/>
</dbReference>
<dbReference type="PANTHER" id="PTHR11685">
    <property type="entry name" value="RBR FAMILY RING FINGER AND IBR DOMAIN-CONTAINING"/>
    <property type="match status" value="1"/>
</dbReference>
<evidence type="ECO:0000313" key="18">
    <source>
        <dbReference type="Proteomes" id="UP000236630"/>
    </source>
</evidence>